<dbReference type="AlphaFoldDB" id="A0A4P7VP05"/>
<gene>
    <name evidence="2" type="ORF">E7746_08905</name>
</gene>
<name>A0A4P7VP05_9BACT</name>
<dbReference type="KEGG" id="mgod:E7746_08905"/>
<organism evidence="2 3">
    <name type="scientific">Muribaculum gordoncarteri</name>
    <dbReference type="NCBI Taxonomy" id="2530390"/>
    <lineage>
        <taxon>Bacteria</taxon>
        <taxon>Pseudomonadati</taxon>
        <taxon>Bacteroidota</taxon>
        <taxon>Bacteroidia</taxon>
        <taxon>Bacteroidales</taxon>
        <taxon>Muribaculaceae</taxon>
        <taxon>Muribaculum</taxon>
    </lineage>
</organism>
<dbReference type="PANTHER" id="PTHR22916:SF3">
    <property type="entry name" value="UDP-GLCNAC:BETAGAL BETA-1,3-N-ACETYLGLUCOSAMINYLTRANSFERASE-LIKE PROTEIN 1"/>
    <property type="match status" value="1"/>
</dbReference>
<sequence>MAPLFSIITVTYNAASTLPATLESVAGQSCKLFEYIIMDGVSKDKTLKLAIDAGIPQARIYSSPDKGIYDAMNKAMAVARGDYLIFLNAGDAFHSSDTLEKLASAIMDNDYPGIVYGQTDLVDSERRFIAPRHLTAPDELTLQSFATGMVVCHQAFVVLRKLAQDYDLKYRFSSDYEWCIRCLQRSRRNVYVPAVIIDYLSEGVTTANRKASLMERFRIMCYYYGFFPTLMRHFAFLPRFLKQRKVEARGKALTCAD</sequence>
<dbReference type="GO" id="GO:0016758">
    <property type="term" value="F:hexosyltransferase activity"/>
    <property type="evidence" value="ECO:0007669"/>
    <property type="project" value="UniProtKB-ARBA"/>
</dbReference>
<evidence type="ECO:0000313" key="3">
    <source>
        <dbReference type="Proteomes" id="UP000297031"/>
    </source>
</evidence>
<dbReference type="Gene3D" id="3.90.550.10">
    <property type="entry name" value="Spore Coat Polysaccharide Biosynthesis Protein SpsA, Chain A"/>
    <property type="match status" value="1"/>
</dbReference>
<reference evidence="2 3" key="1">
    <citation type="submission" date="2019-02" db="EMBL/GenBank/DDBJ databases">
        <title>Isolation and identification of novel species under the genus Muribaculum.</title>
        <authorList>
            <person name="Miyake S."/>
            <person name="Ding Y."/>
            <person name="Low A."/>
            <person name="Soh M."/>
            <person name="Seedorf H."/>
        </authorList>
    </citation>
    <scope>NUCLEOTIDE SEQUENCE [LARGE SCALE GENOMIC DNA]</scope>
    <source>
        <strain evidence="2 3">TLL-A4</strain>
    </source>
</reference>
<dbReference type="RefSeq" id="WP_135947274.1">
    <property type="nucleotide sequence ID" value="NZ_CP039393.1"/>
</dbReference>
<dbReference type="InterPro" id="IPR001173">
    <property type="entry name" value="Glyco_trans_2-like"/>
</dbReference>
<keyword evidence="2" id="KW-0808">Transferase</keyword>
<dbReference type="OrthoDB" id="9788101at2"/>
<dbReference type="Proteomes" id="UP000297031">
    <property type="component" value="Chromosome"/>
</dbReference>
<evidence type="ECO:0000259" key="1">
    <source>
        <dbReference type="Pfam" id="PF00535"/>
    </source>
</evidence>
<dbReference type="CDD" id="cd06433">
    <property type="entry name" value="GT_2_WfgS_like"/>
    <property type="match status" value="1"/>
</dbReference>
<keyword evidence="3" id="KW-1185">Reference proteome</keyword>
<dbReference type="Pfam" id="PF00535">
    <property type="entry name" value="Glycos_transf_2"/>
    <property type="match status" value="1"/>
</dbReference>
<dbReference type="InterPro" id="IPR029044">
    <property type="entry name" value="Nucleotide-diphossugar_trans"/>
</dbReference>
<protein>
    <submittedName>
        <fullName evidence="2">Glycosyltransferase</fullName>
    </submittedName>
</protein>
<evidence type="ECO:0000313" key="2">
    <source>
        <dbReference type="EMBL" id="QCD35991.1"/>
    </source>
</evidence>
<dbReference type="SUPFAM" id="SSF53448">
    <property type="entry name" value="Nucleotide-diphospho-sugar transferases"/>
    <property type="match status" value="1"/>
</dbReference>
<dbReference type="EMBL" id="CP039393">
    <property type="protein sequence ID" value="QCD35991.1"/>
    <property type="molecule type" value="Genomic_DNA"/>
</dbReference>
<dbReference type="PANTHER" id="PTHR22916">
    <property type="entry name" value="GLYCOSYLTRANSFERASE"/>
    <property type="match status" value="1"/>
</dbReference>
<feature type="domain" description="Glycosyltransferase 2-like" evidence="1">
    <location>
        <begin position="6"/>
        <end position="161"/>
    </location>
</feature>
<proteinExistence type="predicted"/>
<accession>A0A4P7VP05</accession>